<dbReference type="InterPro" id="IPR023214">
    <property type="entry name" value="HAD_sf"/>
</dbReference>
<proteinExistence type="inferred from homology"/>
<evidence type="ECO:0000256" key="7">
    <source>
        <dbReference type="ARBA" id="ARBA00022801"/>
    </source>
</evidence>
<dbReference type="NCBIfam" id="TIGR01509">
    <property type="entry name" value="HAD-SF-IA-v3"/>
    <property type="match status" value="1"/>
</dbReference>
<keyword evidence="9 10" id="KW-0119">Carbohydrate metabolism</keyword>
<evidence type="ECO:0000256" key="3">
    <source>
        <dbReference type="ARBA" id="ARBA00004818"/>
    </source>
</evidence>
<dbReference type="KEGG" id="rpm:RSPPHO_00191"/>
<dbReference type="InterPro" id="IPR006439">
    <property type="entry name" value="HAD-SF_hydro_IA"/>
</dbReference>
<dbReference type="GO" id="GO:0006281">
    <property type="term" value="P:DNA repair"/>
    <property type="evidence" value="ECO:0007669"/>
    <property type="project" value="TreeGrafter"/>
</dbReference>
<dbReference type="InterPro" id="IPR050155">
    <property type="entry name" value="HAD-like_hydrolase_sf"/>
</dbReference>
<dbReference type="PANTHER" id="PTHR43434:SF1">
    <property type="entry name" value="PHOSPHOGLYCOLATE PHOSPHATASE"/>
    <property type="match status" value="1"/>
</dbReference>
<dbReference type="GO" id="GO:0005975">
    <property type="term" value="P:carbohydrate metabolic process"/>
    <property type="evidence" value="ECO:0007669"/>
    <property type="project" value="InterPro"/>
</dbReference>
<dbReference type="Gene3D" id="1.10.150.240">
    <property type="entry name" value="Putative phosphatase, domain 2"/>
    <property type="match status" value="1"/>
</dbReference>
<dbReference type="PRINTS" id="PR00413">
    <property type="entry name" value="HADHALOGNASE"/>
</dbReference>
<evidence type="ECO:0000256" key="9">
    <source>
        <dbReference type="ARBA" id="ARBA00023277"/>
    </source>
</evidence>
<comment type="pathway">
    <text evidence="3 10">Organic acid metabolism; glycolate biosynthesis; glycolate from 2-phosphoglycolate: step 1/1.</text>
</comment>
<evidence type="ECO:0000313" key="11">
    <source>
        <dbReference type="EMBL" id="CCG06817.1"/>
    </source>
</evidence>
<dbReference type="Gene3D" id="3.40.50.1000">
    <property type="entry name" value="HAD superfamily/HAD-like"/>
    <property type="match status" value="1"/>
</dbReference>
<protein>
    <recommendedName>
        <fullName evidence="5 10">Phosphoglycolate phosphatase</fullName>
        <shortName evidence="10">PGP</shortName>
        <shortName evidence="10">PGPase</shortName>
        <ecNumber evidence="5 10">3.1.3.18</ecNumber>
    </recommendedName>
</protein>
<comment type="cofactor">
    <cofactor evidence="2 10">
        <name>Mg(2+)</name>
        <dbReference type="ChEBI" id="CHEBI:18420"/>
    </cofactor>
</comment>
<evidence type="ECO:0000256" key="1">
    <source>
        <dbReference type="ARBA" id="ARBA00000830"/>
    </source>
</evidence>
<dbReference type="SFLD" id="SFLDS00003">
    <property type="entry name" value="Haloacid_Dehalogenase"/>
    <property type="match status" value="1"/>
</dbReference>
<dbReference type="EC" id="3.1.3.18" evidence="5 10"/>
<dbReference type="PANTHER" id="PTHR43434">
    <property type="entry name" value="PHOSPHOGLYCOLATE PHOSPHATASE"/>
    <property type="match status" value="1"/>
</dbReference>
<dbReference type="NCBIfam" id="TIGR01449">
    <property type="entry name" value="PGP_bact"/>
    <property type="match status" value="1"/>
</dbReference>
<dbReference type="InterPro" id="IPR037512">
    <property type="entry name" value="PGPase_prok"/>
</dbReference>
<evidence type="ECO:0000256" key="10">
    <source>
        <dbReference type="HAMAP-Rule" id="MF_00495"/>
    </source>
</evidence>
<dbReference type="GO" id="GO:0046295">
    <property type="term" value="P:glycolate biosynthetic process"/>
    <property type="evidence" value="ECO:0007669"/>
    <property type="project" value="UniProtKB-UniRule"/>
</dbReference>
<evidence type="ECO:0000256" key="8">
    <source>
        <dbReference type="ARBA" id="ARBA00022842"/>
    </source>
</evidence>
<dbReference type="InterPro" id="IPR036412">
    <property type="entry name" value="HAD-like_sf"/>
</dbReference>
<feature type="binding site" evidence="10">
    <location>
        <position position="36"/>
    </location>
    <ligand>
        <name>Mg(2+)</name>
        <dbReference type="ChEBI" id="CHEBI:18420"/>
    </ligand>
</feature>
<keyword evidence="12" id="KW-1185">Reference proteome</keyword>
<dbReference type="SFLD" id="SFLDG01135">
    <property type="entry name" value="C1.5.6:_HAD__Beta-PGM__Phospha"/>
    <property type="match status" value="1"/>
</dbReference>
<dbReference type="HOGENOM" id="CLU_045011_19_1_5"/>
<dbReference type="UniPathway" id="UPA00865">
    <property type="reaction ID" value="UER00834"/>
</dbReference>
<evidence type="ECO:0000256" key="4">
    <source>
        <dbReference type="ARBA" id="ARBA00006171"/>
    </source>
</evidence>
<dbReference type="STRING" id="1150469.RSPPHO_00191"/>
<dbReference type="GO" id="GO:0046872">
    <property type="term" value="F:metal ion binding"/>
    <property type="evidence" value="ECO:0007669"/>
    <property type="project" value="UniProtKB-KW"/>
</dbReference>
<evidence type="ECO:0000256" key="2">
    <source>
        <dbReference type="ARBA" id="ARBA00001946"/>
    </source>
</evidence>
<dbReference type="GO" id="GO:0008967">
    <property type="term" value="F:phosphoglycolate phosphatase activity"/>
    <property type="evidence" value="ECO:0007669"/>
    <property type="project" value="UniProtKB-UniRule"/>
</dbReference>
<reference evidence="11 12" key="1">
    <citation type="submission" date="2012-02" db="EMBL/GenBank/DDBJ databases">
        <title>Shotgun genome sequence of Phaeospirillum photometricum DSM 122.</title>
        <authorList>
            <person name="Duquesne K."/>
            <person name="Sturgis J."/>
        </authorList>
    </citation>
    <scope>NUCLEOTIDE SEQUENCE [LARGE SCALE GENOMIC DNA]</scope>
    <source>
        <strain evidence="12">DSM122</strain>
    </source>
</reference>
<gene>
    <name evidence="11" type="primary">cbbZ</name>
    <name evidence="11" type="ORF">RSPPHO_00191</name>
</gene>
<name>H6SMD4_PARPM</name>
<dbReference type="Proteomes" id="UP000033220">
    <property type="component" value="Chromosome DSM 122"/>
</dbReference>
<organism evidence="11 12">
    <name type="scientific">Pararhodospirillum photometricum DSM 122</name>
    <dbReference type="NCBI Taxonomy" id="1150469"/>
    <lineage>
        <taxon>Bacteria</taxon>
        <taxon>Pseudomonadati</taxon>
        <taxon>Pseudomonadota</taxon>
        <taxon>Alphaproteobacteria</taxon>
        <taxon>Rhodospirillales</taxon>
        <taxon>Rhodospirillaceae</taxon>
        <taxon>Pararhodospirillum</taxon>
    </lineage>
</organism>
<comment type="similarity">
    <text evidence="4 10">Belongs to the HAD-like hydrolase superfamily. CbbY/CbbZ/Gph/YieH family.</text>
</comment>
<evidence type="ECO:0000313" key="12">
    <source>
        <dbReference type="Proteomes" id="UP000033220"/>
    </source>
</evidence>
<comment type="catalytic activity">
    <reaction evidence="1 10">
        <text>2-phosphoglycolate + H2O = glycolate + phosphate</text>
        <dbReference type="Rhea" id="RHEA:14369"/>
        <dbReference type="ChEBI" id="CHEBI:15377"/>
        <dbReference type="ChEBI" id="CHEBI:29805"/>
        <dbReference type="ChEBI" id="CHEBI:43474"/>
        <dbReference type="ChEBI" id="CHEBI:58033"/>
        <dbReference type="EC" id="3.1.3.18"/>
    </reaction>
</comment>
<dbReference type="AlphaFoldDB" id="H6SMD4"/>
<dbReference type="PATRIC" id="fig|1150469.3.peg.242"/>
<dbReference type="eggNOG" id="COG0546">
    <property type="taxonomic scope" value="Bacteria"/>
</dbReference>
<evidence type="ECO:0000256" key="6">
    <source>
        <dbReference type="ARBA" id="ARBA00022723"/>
    </source>
</evidence>
<dbReference type="HAMAP" id="MF_00495">
    <property type="entry name" value="GPH_hydrolase_bact"/>
    <property type="match status" value="1"/>
</dbReference>
<keyword evidence="7 10" id="KW-0378">Hydrolase</keyword>
<dbReference type="SFLD" id="SFLDG01129">
    <property type="entry name" value="C1.5:_HAD__Beta-PGM__Phosphata"/>
    <property type="match status" value="1"/>
</dbReference>
<dbReference type="NCBIfam" id="TIGR01549">
    <property type="entry name" value="HAD-SF-IA-v1"/>
    <property type="match status" value="1"/>
</dbReference>
<keyword evidence="6 10" id="KW-0479">Metal-binding</keyword>
<dbReference type="GO" id="GO:0005829">
    <property type="term" value="C:cytosol"/>
    <property type="evidence" value="ECO:0007669"/>
    <property type="project" value="TreeGrafter"/>
</dbReference>
<feature type="active site" description="Nucleophile" evidence="10">
    <location>
        <position position="34"/>
    </location>
</feature>
<accession>H6SMD4</accession>
<dbReference type="Pfam" id="PF00702">
    <property type="entry name" value="Hydrolase"/>
    <property type="match status" value="1"/>
</dbReference>
<feature type="binding site" evidence="10">
    <location>
        <position position="199"/>
    </location>
    <ligand>
        <name>Mg(2+)</name>
        <dbReference type="ChEBI" id="CHEBI:18420"/>
    </ligand>
</feature>
<dbReference type="InterPro" id="IPR023198">
    <property type="entry name" value="PGP-like_dom2"/>
</dbReference>
<comment type="function">
    <text evidence="10">Specifically catalyzes the dephosphorylation of 2-phosphoglycolate. Is involved in the dissimilation of the intracellular 2-phosphoglycolate formed during the DNA repair of 3'-phosphoglycolate ends, a major class of DNA lesions induced by oxidative stress.</text>
</comment>
<sequence length="254" mass="26584">MLFPLSPPSPDHVRLSLRPLTLSDEARFRAVIFDLDGTLLHSVPSLTRVLNALFAEEGLAPLDEAQVCAMVGEGAGLLVARAYGARAVGSGTPEDPGHSGRVARFMACYGADPVSGATLYPGAAETLQHMAGRGVRLGLCTNKPEGPTRALLEAFALAPLLGAVIAGDTLPWRKPDPRPLLATLERLDVPPGEVLFVGDSAIDVACARNAGVPVVVLAHGYRQGPVEALGADRAFQGFDDLMPWLAKVAPGDRA</sequence>
<evidence type="ECO:0000256" key="5">
    <source>
        <dbReference type="ARBA" id="ARBA00013078"/>
    </source>
</evidence>
<feature type="binding site" evidence="10">
    <location>
        <position position="34"/>
    </location>
    <ligand>
        <name>Mg(2+)</name>
        <dbReference type="ChEBI" id="CHEBI:18420"/>
    </ligand>
</feature>
<dbReference type="EMBL" id="HE663493">
    <property type="protein sequence ID" value="CCG06817.1"/>
    <property type="molecule type" value="Genomic_DNA"/>
</dbReference>
<keyword evidence="8 10" id="KW-0460">Magnesium</keyword>
<dbReference type="SUPFAM" id="SSF56784">
    <property type="entry name" value="HAD-like"/>
    <property type="match status" value="1"/>
</dbReference>